<gene>
    <name evidence="1" type="ORF">HPB50_024126</name>
</gene>
<accession>A0ACB7SHE8</accession>
<organism evidence="1 2">
    <name type="scientific">Hyalomma asiaticum</name>
    <name type="common">Tick</name>
    <dbReference type="NCBI Taxonomy" id="266040"/>
    <lineage>
        <taxon>Eukaryota</taxon>
        <taxon>Metazoa</taxon>
        <taxon>Ecdysozoa</taxon>
        <taxon>Arthropoda</taxon>
        <taxon>Chelicerata</taxon>
        <taxon>Arachnida</taxon>
        <taxon>Acari</taxon>
        <taxon>Parasitiformes</taxon>
        <taxon>Ixodida</taxon>
        <taxon>Ixodoidea</taxon>
        <taxon>Ixodidae</taxon>
        <taxon>Hyalomminae</taxon>
        <taxon>Hyalomma</taxon>
    </lineage>
</organism>
<comment type="caution">
    <text evidence="1">The sequence shown here is derived from an EMBL/GenBank/DDBJ whole genome shotgun (WGS) entry which is preliminary data.</text>
</comment>
<name>A0ACB7SHE8_HYAAI</name>
<proteinExistence type="predicted"/>
<evidence type="ECO:0000313" key="1">
    <source>
        <dbReference type="EMBL" id="KAH6934396.1"/>
    </source>
</evidence>
<dbReference type="Proteomes" id="UP000821845">
    <property type="component" value="Chromosome 4"/>
</dbReference>
<reference evidence="1" key="1">
    <citation type="submission" date="2020-05" db="EMBL/GenBank/DDBJ databases">
        <title>Large-scale comparative analyses of tick genomes elucidate their genetic diversity and vector capacities.</title>
        <authorList>
            <person name="Jia N."/>
            <person name="Wang J."/>
            <person name="Shi W."/>
            <person name="Du L."/>
            <person name="Sun Y."/>
            <person name="Zhan W."/>
            <person name="Jiang J."/>
            <person name="Wang Q."/>
            <person name="Zhang B."/>
            <person name="Ji P."/>
            <person name="Sakyi L.B."/>
            <person name="Cui X."/>
            <person name="Yuan T."/>
            <person name="Jiang B."/>
            <person name="Yang W."/>
            <person name="Lam T.T.-Y."/>
            <person name="Chang Q."/>
            <person name="Ding S."/>
            <person name="Wang X."/>
            <person name="Zhu J."/>
            <person name="Ruan X."/>
            <person name="Zhao L."/>
            <person name="Wei J."/>
            <person name="Que T."/>
            <person name="Du C."/>
            <person name="Cheng J."/>
            <person name="Dai P."/>
            <person name="Han X."/>
            <person name="Huang E."/>
            <person name="Gao Y."/>
            <person name="Liu J."/>
            <person name="Shao H."/>
            <person name="Ye R."/>
            <person name="Li L."/>
            <person name="Wei W."/>
            <person name="Wang X."/>
            <person name="Wang C."/>
            <person name="Yang T."/>
            <person name="Huo Q."/>
            <person name="Li W."/>
            <person name="Guo W."/>
            <person name="Chen H."/>
            <person name="Zhou L."/>
            <person name="Ni X."/>
            <person name="Tian J."/>
            <person name="Zhou Y."/>
            <person name="Sheng Y."/>
            <person name="Liu T."/>
            <person name="Pan Y."/>
            <person name="Xia L."/>
            <person name="Li J."/>
            <person name="Zhao F."/>
            <person name="Cao W."/>
        </authorList>
    </citation>
    <scope>NUCLEOTIDE SEQUENCE</scope>
    <source>
        <strain evidence="1">Hyas-2018</strain>
    </source>
</reference>
<protein>
    <submittedName>
        <fullName evidence="1">Uncharacterized protein</fullName>
    </submittedName>
</protein>
<evidence type="ECO:0000313" key="2">
    <source>
        <dbReference type="Proteomes" id="UP000821845"/>
    </source>
</evidence>
<keyword evidence="2" id="KW-1185">Reference proteome</keyword>
<dbReference type="EMBL" id="CM023484">
    <property type="protein sequence ID" value="KAH6934396.1"/>
    <property type="molecule type" value="Genomic_DNA"/>
</dbReference>
<sequence length="152" mass="17794">MSALQRVVEQHMVPDRRSARALRIPWWDSDVEEAWKRRREANREHRSMVQSSDTEACPVTWQRYLELKHAVQAKIPEYNKQIFHSLLEDGMKAAEKLWQYAREKLADELSSILAGTEIAKDWRQGRLTLILKQGGAADLLQSYRPIMVYSVM</sequence>